<dbReference type="InterPro" id="IPR010054">
    <property type="entry name" value="Type2_sec_GspG"/>
</dbReference>
<dbReference type="GO" id="GO:0015628">
    <property type="term" value="P:protein secretion by the type II secretion system"/>
    <property type="evidence" value="ECO:0007669"/>
    <property type="project" value="InterPro"/>
</dbReference>
<name>A0A3B0WGC4_9ZZZZ</name>
<keyword evidence="7 11" id="KW-0812">Transmembrane</keyword>
<feature type="region of interest" description="Disordered" evidence="10">
    <location>
        <begin position="139"/>
        <end position="163"/>
    </location>
</feature>
<dbReference type="InterPro" id="IPR045584">
    <property type="entry name" value="Pilin-like"/>
</dbReference>
<evidence type="ECO:0000256" key="7">
    <source>
        <dbReference type="ARBA" id="ARBA00022692"/>
    </source>
</evidence>
<dbReference type="NCBIfam" id="TIGR02532">
    <property type="entry name" value="IV_pilin_GFxxxE"/>
    <property type="match status" value="1"/>
</dbReference>
<evidence type="ECO:0000256" key="5">
    <source>
        <dbReference type="ARBA" id="ARBA00022481"/>
    </source>
</evidence>
<dbReference type="GO" id="GO:0015627">
    <property type="term" value="C:type II protein secretion system complex"/>
    <property type="evidence" value="ECO:0007669"/>
    <property type="project" value="InterPro"/>
</dbReference>
<feature type="transmembrane region" description="Helical" evidence="11">
    <location>
        <begin position="28"/>
        <end position="49"/>
    </location>
</feature>
<dbReference type="InterPro" id="IPR000983">
    <property type="entry name" value="Bac_GSPG_pilin"/>
</dbReference>
<keyword evidence="8 11" id="KW-1133">Transmembrane helix</keyword>
<feature type="domain" description="Type II secretion system protein GspG C-terminal" evidence="12">
    <location>
        <begin position="51"/>
        <end position="160"/>
    </location>
</feature>
<protein>
    <recommendedName>
        <fullName evidence="3">Type II secretion system core protein G</fullName>
    </recommendedName>
</protein>
<dbReference type="Gene3D" id="3.30.700.10">
    <property type="entry name" value="Glycoprotein, Type 4 Pilin"/>
    <property type="match status" value="1"/>
</dbReference>
<dbReference type="AlphaFoldDB" id="A0A3B0WGC4"/>
<evidence type="ECO:0000256" key="11">
    <source>
        <dbReference type="SAM" id="Phobius"/>
    </source>
</evidence>
<dbReference type="GO" id="GO:0005886">
    <property type="term" value="C:plasma membrane"/>
    <property type="evidence" value="ECO:0007669"/>
    <property type="project" value="UniProtKB-SubCell"/>
</dbReference>
<dbReference type="PRINTS" id="PR00813">
    <property type="entry name" value="BCTERIALGSPG"/>
</dbReference>
<keyword evidence="6" id="KW-0997">Cell inner membrane</keyword>
<keyword evidence="9 11" id="KW-0472">Membrane</keyword>
<keyword evidence="5" id="KW-0488">Methylation</keyword>
<evidence type="ECO:0000256" key="3">
    <source>
        <dbReference type="ARBA" id="ARBA00020042"/>
    </source>
</evidence>
<dbReference type="PANTHER" id="PTHR30093">
    <property type="entry name" value="GENERAL SECRETION PATHWAY PROTEIN G"/>
    <property type="match status" value="1"/>
</dbReference>
<dbReference type="Pfam" id="PF08334">
    <property type="entry name" value="T2SSG"/>
    <property type="match status" value="1"/>
</dbReference>
<dbReference type="PROSITE" id="PS00409">
    <property type="entry name" value="PROKAR_NTER_METHYL"/>
    <property type="match status" value="1"/>
</dbReference>
<evidence type="ECO:0000256" key="1">
    <source>
        <dbReference type="ARBA" id="ARBA00004377"/>
    </source>
</evidence>
<dbReference type="PANTHER" id="PTHR30093:SF44">
    <property type="entry name" value="TYPE II SECRETION SYSTEM CORE PROTEIN G"/>
    <property type="match status" value="1"/>
</dbReference>
<evidence type="ECO:0000259" key="12">
    <source>
        <dbReference type="Pfam" id="PF08334"/>
    </source>
</evidence>
<dbReference type="Pfam" id="PF07963">
    <property type="entry name" value="N_methyl"/>
    <property type="match status" value="1"/>
</dbReference>
<evidence type="ECO:0000313" key="13">
    <source>
        <dbReference type="EMBL" id="VAW51403.1"/>
    </source>
</evidence>
<organism evidence="13">
    <name type="scientific">hydrothermal vent metagenome</name>
    <dbReference type="NCBI Taxonomy" id="652676"/>
    <lineage>
        <taxon>unclassified sequences</taxon>
        <taxon>metagenomes</taxon>
        <taxon>ecological metagenomes</taxon>
    </lineage>
</organism>
<proteinExistence type="inferred from homology"/>
<comment type="similarity">
    <text evidence="2">Belongs to the GSP G family.</text>
</comment>
<evidence type="ECO:0000256" key="9">
    <source>
        <dbReference type="ARBA" id="ARBA00023136"/>
    </source>
</evidence>
<evidence type="ECO:0000256" key="2">
    <source>
        <dbReference type="ARBA" id="ARBA00009984"/>
    </source>
</evidence>
<dbReference type="SUPFAM" id="SSF54523">
    <property type="entry name" value="Pili subunits"/>
    <property type="match status" value="1"/>
</dbReference>
<accession>A0A3B0WGC4</accession>
<evidence type="ECO:0000256" key="4">
    <source>
        <dbReference type="ARBA" id="ARBA00022475"/>
    </source>
</evidence>
<evidence type="ECO:0000256" key="10">
    <source>
        <dbReference type="SAM" id="MobiDB-lite"/>
    </source>
</evidence>
<sequence length="163" mass="17829">MFYQSKMNQFKTASFKTLAFKGKGKQSGFTLIEIMVVVVIIGILASVVVPRIMDNPDKARTAKARNDIQALGGALDIYRLDNFVYPTTDQGLDALTSIPTSSPEPPNWKKGGYIKKASKDPWGNEYLYLNPGEHDEIDIYSLGADGAPGGEGPNKDIGSWDKN</sequence>
<reference evidence="13" key="1">
    <citation type="submission" date="2018-06" db="EMBL/GenBank/DDBJ databases">
        <authorList>
            <person name="Zhirakovskaya E."/>
        </authorList>
    </citation>
    <scope>NUCLEOTIDE SEQUENCE</scope>
</reference>
<dbReference type="NCBIfam" id="TIGR01710">
    <property type="entry name" value="typeII_sec_gspG"/>
    <property type="match status" value="1"/>
</dbReference>
<comment type="subcellular location">
    <subcellularLocation>
        <location evidence="1">Cell inner membrane</location>
        <topology evidence="1">Single-pass membrane protein</topology>
    </subcellularLocation>
</comment>
<keyword evidence="4" id="KW-1003">Cell membrane</keyword>
<dbReference type="InterPro" id="IPR012902">
    <property type="entry name" value="N_methyl_site"/>
</dbReference>
<evidence type="ECO:0000256" key="6">
    <source>
        <dbReference type="ARBA" id="ARBA00022519"/>
    </source>
</evidence>
<gene>
    <name evidence="13" type="ORF">MNBD_GAMMA06-664</name>
</gene>
<dbReference type="EMBL" id="UOFD01000029">
    <property type="protein sequence ID" value="VAW51403.1"/>
    <property type="molecule type" value="Genomic_DNA"/>
</dbReference>
<dbReference type="InterPro" id="IPR013545">
    <property type="entry name" value="T2SS_protein-GspG_C"/>
</dbReference>
<evidence type="ECO:0000256" key="8">
    <source>
        <dbReference type="ARBA" id="ARBA00022989"/>
    </source>
</evidence>